<evidence type="ECO:0000313" key="2">
    <source>
        <dbReference type="EMBL" id="CAB4918653.1"/>
    </source>
</evidence>
<reference evidence="2" key="1">
    <citation type="submission" date="2020-05" db="EMBL/GenBank/DDBJ databases">
        <authorList>
            <person name="Chiriac C."/>
            <person name="Salcher M."/>
            <person name="Ghai R."/>
            <person name="Kavagutti S V."/>
        </authorList>
    </citation>
    <scope>NUCLEOTIDE SEQUENCE</scope>
</reference>
<keyword evidence="1" id="KW-0472">Membrane</keyword>
<gene>
    <name evidence="2" type="ORF">UFOPK3610_01278</name>
</gene>
<keyword evidence="1" id="KW-1133">Transmembrane helix</keyword>
<evidence type="ECO:0000256" key="1">
    <source>
        <dbReference type="SAM" id="Phobius"/>
    </source>
</evidence>
<feature type="transmembrane region" description="Helical" evidence="1">
    <location>
        <begin position="12"/>
        <end position="33"/>
    </location>
</feature>
<sequence>MLHAMPVSMSNSASFMVGPLVAIVAIGILVLILRWAFGRRTSVVAAPAQPGPESDYGMLVVVSKPGSYVEGELQRRTLESAGIRATLAQTLDGPRVMVWLADEIKARSVLNGKG</sequence>
<proteinExistence type="predicted"/>
<dbReference type="AlphaFoldDB" id="A0A6J7HN73"/>
<name>A0A6J7HN73_9ZZZZ</name>
<protein>
    <submittedName>
        <fullName evidence="2">Unannotated protein</fullName>
    </submittedName>
</protein>
<accession>A0A6J7HN73</accession>
<organism evidence="2">
    <name type="scientific">freshwater metagenome</name>
    <dbReference type="NCBI Taxonomy" id="449393"/>
    <lineage>
        <taxon>unclassified sequences</taxon>
        <taxon>metagenomes</taxon>
        <taxon>ecological metagenomes</taxon>
    </lineage>
</organism>
<keyword evidence="1" id="KW-0812">Transmembrane</keyword>
<dbReference type="EMBL" id="CAFBMR010000054">
    <property type="protein sequence ID" value="CAB4918653.1"/>
    <property type="molecule type" value="Genomic_DNA"/>
</dbReference>